<comment type="caution">
    <text evidence="1">The sequence shown here is derived from an EMBL/GenBank/DDBJ whole genome shotgun (WGS) entry which is preliminary data.</text>
</comment>
<organism evidence="1 2">
    <name type="scientific">Pseudomonas syringae pv. helianthi</name>
    <dbReference type="NCBI Taxonomy" id="251654"/>
    <lineage>
        <taxon>Bacteria</taxon>
        <taxon>Pseudomonadati</taxon>
        <taxon>Pseudomonadota</taxon>
        <taxon>Gammaproteobacteria</taxon>
        <taxon>Pseudomonadales</taxon>
        <taxon>Pseudomonadaceae</taxon>
        <taxon>Pseudomonas</taxon>
    </lineage>
</organism>
<evidence type="ECO:0000313" key="2">
    <source>
        <dbReference type="Proteomes" id="UP000050557"/>
    </source>
</evidence>
<dbReference type="Proteomes" id="UP000050557">
    <property type="component" value="Unassembled WGS sequence"/>
</dbReference>
<accession>A0A0P9U1U3</accession>
<protein>
    <submittedName>
        <fullName evidence="1">Uncharacterized protein</fullName>
    </submittedName>
</protein>
<sequence>MVPGVGWLRRNRASVILTSGGADVGILALAVQDLQGRKDLKGAYSREAIACYTKKNLFPAIICNSSRNPSNPPKLQIAQVVAG</sequence>
<gene>
    <name evidence="1" type="ORF">ALO68_102343</name>
</gene>
<proteinExistence type="predicted"/>
<dbReference type="AlphaFoldDB" id="A0A0P9U1U3"/>
<evidence type="ECO:0000313" key="1">
    <source>
        <dbReference type="EMBL" id="KPX48531.1"/>
    </source>
</evidence>
<name>A0A0P9U1U3_9PSED</name>
<dbReference type="EMBL" id="LJQM01000042">
    <property type="protein sequence ID" value="KPX48531.1"/>
    <property type="molecule type" value="Genomic_DNA"/>
</dbReference>
<reference evidence="1 2" key="1">
    <citation type="submission" date="2015-09" db="EMBL/GenBank/DDBJ databases">
        <title>Genome announcement of multiple Pseudomonas syringae strains.</title>
        <authorList>
            <person name="Thakur S."/>
            <person name="Wang P.W."/>
            <person name="Gong Y."/>
            <person name="Weir B.S."/>
            <person name="Guttman D.S."/>
        </authorList>
    </citation>
    <scope>NUCLEOTIDE SEQUENCE [LARGE SCALE GENOMIC DNA]</scope>
    <source>
        <strain evidence="1 2">ICMP4531</strain>
    </source>
</reference>